<dbReference type="InterPro" id="IPR003437">
    <property type="entry name" value="GcvP"/>
</dbReference>
<dbReference type="InterPro" id="IPR049315">
    <property type="entry name" value="GDC-P_N"/>
</dbReference>
<keyword evidence="4 7" id="KW-0560">Oxidoreductase</keyword>
<dbReference type="Gene3D" id="3.40.640.10">
    <property type="entry name" value="Type I PLP-dependent aspartate aminotransferase-like (Major domain)"/>
    <property type="match status" value="2"/>
</dbReference>
<dbReference type="GO" id="GO:0004375">
    <property type="term" value="F:glycine dehydrogenase (decarboxylating) activity"/>
    <property type="evidence" value="ECO:0007669"/>
    <property type="project" value="UniProtKB-UniRule"/>
</dbReference>
<evidence type="ECO:0000256" key="1">
    <source>
        <dbReference type="ARBA" id="ARBA00001933"/>
    </source>
</evidence>
<dbReference type="EMBL" id="BEYU01000035">
    <property type="protein sequence ID" value="GBG27798.1"/>
    <property type="molecule type" value="Genomic_DNA"/>
</dbReference>
<dbReference type="NCBIfam" id="TIGR00461">
    <property type="entry name" value="gcvP"/>
    <property type="match status" value="1"/>
</dbReference>
<gene>
    <name evidence="10" type="ORF">FCC1311_040212</name>
</gene>
<feature type="domain" description="Glycine dehydrogenase C-terminal" evidence="9">
    <location>
        <begin position="829"/>
        <end position="949"/>
    </location>
</feature>
<name>A0A2R5GDK1_9STRA</name>
<dbReference type="Pfam" id="PF02347">
    <property type="entry name" value="GDC-P"/>
    <property type="match status" value="2"/>
</dbReference>
<evidence type="ECO:0000259" key="9">
    <source>
        <dbReference type="Pfam" id="PF21478"/>
    </source>
</evidence>
<dbReference type="Gene3D" id="3.90.1150.10">
    <property type="entry name" value="Aspartate Aminotransferase, domain 1"/>
    <property type="match status" value="2"/>
</dbReference>
<keyword evidence="7" id="KW-0809">Transit peptide</keyword>
<dbReference type="FunFam" id="3.40.640.10:FF:000007">
    <property type="entry name" value="glycine dehydrogenase (Decarboxylating), mitochondrial"/>
    <property type="match status" value="1"/>
</dbReference>
<evidence type="ECO:0000256" key="2">
    <source>
        <dbReference type="ARBA" id="ARBA00010756"/>
    </source>
</evidence>
<protein>
    <recommendedName>
        <fullName evidence="7">Glycine cleavage system P protein</fullName>
        <ecNumber evidence="7">1.4.4.2</ecNumber>
    </recommendedName>
</protein>
<feature type="modified residue" description="N6-(pyridoxal phosphate)lysine" evidence="6">
    <location>
        <position position="750"/>
    </location>
</feature>
<dbReference type="InterPro" id="IPR049316">
    <property type="entry name" value="GDC-P_C"/>
</dbReference>
<evidence type="ECO:0000313" key="10">
    <source>
        <dbReference type="EMBL" id="GBG27798.1"/>
    </source>
</evidence>
<keyword evidence="7" id="KW-0496">Mitochondrion</keyword>
<reference evidence="10 11" key="1">
    <citation type="submission" date="2017-12" db="EMBL/GenBank/DDBJ databases">
        <title>Sequencing, de novo assembly and annotation of complete genome of a new Thraustochytrid species, strain FCC1311.</title>
        <authorList>
            <person name="Sedici K."/>
            <person name="Godart F."/>
            <person name="Aiese Cigliano R."/>
            <person name="Sanseverino W."/>
            <person name="Barakat M."/>
            <person name="Ortet P."/>
            <person name="Marechal E."/>
            <person name="Cagnac O."/>
            <person name="Amato A."/>
        </authorList>
    </citation>
    <scope>NUCLEOTIDE SEQUENCE [LARGE SCALE GENOMIC DNA]</scope>
</reference>
<feature type="domain" description="Glycine cleavage system P-protein N-terminal" evidence="8">
    <location>
        <begin position="45"/>
        <end position="476"/>
    </location>
</feature>
<dbReference type="InterPro" id="IPR020581">
    <property type="entry name" value="GDC_P"/>
</dbReference>
<evidence type="ECO:0000256" key="3">
    <source>
        <dbReference type="ARBA" id="ARBA00022898"/>
    </source>
</evidence>
<dbReference type="Pfam" id="PF21478">
    <property type="entry name" value="GcvP2_C"/>
    <property type="match status" value="1"/>
</dbReference>
<dbReference type="GO" id="GO:0019464">
    <property type="term" value="P:glycine decarboxylation via glycine cleavage system"/>
    <property type="evidence" value="ECO:0007669"/>
    <property type="project" value="TreeGrafter"/>
</dbReference>
<comment type="subunit">
    <text evidence="7">The glycine cleavage system is composed of four proteins: P, T, L and H.</text>
</comment>
<dbReference type="GO" id="GO:0005739">
    <property type="term" value="C:mitochondrion"/>
    <property type="evidence" value="ECO:0007669"/>
    <property type="project" value="UniProtKB-SubCell"/>
</dbReference>
<feature type="domain" description="Glycine cleavage system P-protein N-terminal" evidence="8">
    <location>
        <begin position="521"/>
        <end position="785"/>
    </location>
</feature>
<dbReference type="FunFam" id="3.40.640.10:FF:000005">
    <property type="entry name" value="Glycine dehydrogenase (decarboxylating), mitochondrial"/>
    <property type="match status" value="1"/>
</dbReference>
<evidence type="ECO:0000256" key="7">
    <source>
        <dbReference type="RuleBase" id="RU364056"/>
    </source>
</evidence>
<dbReference type="SUPFAM" id="SSF53383">
    <property type="entry name" value="PLP-dependent transferases"/>
    <property type="match status" value="2"/>
</dbReference>
<dbReference type="EC" id="1.4.4.2" evidence="7"/>
<dbReference type="AlphaFoldDB" id="A0A2R5GDK1"/>
<dbReference type="PANTHER" id="PTHR11773:SF1">
    <property type="entry name" value="GLYCINE DEHYDROGENASE (DECARBOXYLATING), MITOCHONDRIAL"/>
    <property type="match status" value="1"/>
</dbReference>
<dbReference type="Proteomes" id="UP000241890">
    <property type="component" value="Unassembled WGS sequence"/>
</dbReference>
<accession>A0A2R5GDK1</accession>
<comment type="caution">
    <text evidence="10">The sequence shown here is derived from an EMBL/GenBank/DDBJ whole genome shotgun (WGS) entry which is preliminary data.</text>
</comment>
<sequence>MLRLRGAVAKRAQLSLSARRATTLGSSIGSRALATAKPLDVFQPRHVGPDKNDQAEMLRTIGYDSLESMTAAIVPEDIRSSGQELEGVPDPLAEMDAMNELRSIALKNKLMRSMIGQGYYETKTPAPILRNMLENPAWYTAYTPYQSEISQGRLEMLLNFQTVVSSLTGMEIANCSLLDEGSSAAEAMNMCFALSRQKRPKFFVAEDCFPQTIGCVQTRGESAGVEIIVGDPAKLLDGSAGVSMEEICGALIQYPNVYGSLGGNHTVFADALHNAGAYLVVAADLMACTVAKPPGEFGADMVVGSAQRFGVPMFYGGPHAGFMSARDSLKRLMPGRIIGASVDSQGNRALRMALQTREQFIRREKATSNICTAQALLANVAAAYAVYHGPEGLRRIGAAMHENARGVTRAAEKLGLTPMHKDGFFDSVTLRTDSADALLDAALRRGINLARLGPDLVGINIDELFSETDARNLIAAMAETTGAGEDAKAQAEAAFFSEDPADNDVAVPFPRQSAFMEHPVFNRYHSETKLLRYLSSLERRDITLRESMIPLGSCTMKLNAASELMPISWPEFAGMHPFCPPDQAAGYTEMIGQLNGWITSITGFAAVSTQPNSGATGEYAGLLCIKAYHESRGESHRNICLIPNSAHGTNPASAVMCGMKVIGVKNDENGNIDVADFDAKVEKHSANLAALMITYPSTYGKYERGVKQLIDKVHEHGGQVYLDGANLNAQLGLTSPGYIGADVCHANSHKSFAIPHGGGGPGVGPIGVAEHLAPFLPGHMVQPSSGEGRNTQAKSNGAVAAAPYGSAGILPITWMFFRMLGKPGMKEVSQVAMLNANYIAKRLESTYTILFREDGLCAHEFIIDFSYLKKDGKGLTETDVAKRLTDYGFHSPTTSWPVHYSLMVEPTESESKEECDRFVDAMLAIHEEIQEVIDGRADPDDNVLKNAPHTAEMIMEDEWTHAYSRKKAAFPLPTINNQSKFWPVVSRVDNVTGDRNLVCSCPTVEELSE</sequence>
<keyword evidence="11" id="KW-1185">Reference proteome</keyword>
<dbReference type="OrthoDB" id="6537869at2759"/>
<dbReference type="PANTHER" id="PTHR11773">
    <property type="entry name" value="GLYCINE DEHYDROGENASE, DECARBOXYLATING"/>
    <property type="match status" value="1"/>
</dbReference>
<comment type="function">
    <text evidence="7">The glycine cleavage system catalyzes the degradation of glycine.</text>
</comment>
<evidence type="ECO:0000256" key="4">
    <source>
        <dbReference type="ARBA" id="ARBA00023002"/>
    </source>
</evidence>
<keyword evidence="3 6" id="KW-0663">Pyridoxal phosphate</keyword>
<dbReference type="InParanoid" id="A0A2R5GDK1"/>
<comment type="similarity">
    <text evidence="2 7">Belongs to the GcvP family.</text>
</comment>
<evidence type="ECO:0000259" key="8">
    <source>
        <dbReference type="Pfam" id="PF02347"/>
    </source>
</evidence>
<evidence type="ECO:0000256" key="5">
    <source>
        <dbReference type="ARBA" id="ARBA00049026"/>
    </source>
</evidence>
<comment type="cofactor">
    <cofactor evidence="1 6 7">
        <name>pyridoxal 5'-phosphate</name>
        <dbReference type="ChEBI" id="CHEBI:597326"/>
    </cofactor>
</comment>
<organism evidence="10 11">
    <name type="scientific">Hondaea fermentalgiana</name>
    <dbReference type="NCBI Taxonomy" id="2315210"/>
    <lineage>
        <taxon>Eukaryota</taxon>
        <taxon>Sar</taxon>
        <taxon>Stramenopiles</taxon>
        <taxon>Bigyra</taxon>
        <taxon>Labyrinthulomycetes</taxon>
        <taxon>Thraustochytrida</taxon>
        <taxon>Thraustochytriidae</taxon>
        <taxon>Hondaea</taxon>
    </lineage>
</organism>
<dbReference type="InterPro" id="IPR015421">
    <property type="entry name" value="PyrdxlP-dep_Trfase_major"/>
</dbReference>
<dbReference type="GO" id="GO:0030170">
    <property type="term" value="F:pyridoxal phosphate binding"/>
    <property type="evidence" value="ECO:0007669"/>
    <property type="project" value="TreeGrafter"/>
</dbReference>
<comment type="catalytic activity">
    <reaction evidence="5 7">
        <text>N(6)-[(R)-lipoyl]-L-lysyl-[glycine-cleavage complex H protein] + glycine + H(+) = N(6)-[(R)-S(8)-aminomethyldihydrolipoyl]-L-lysyl-[glycine-cleavage complex H protein] + CO2</text>
        <dbReference type="Rhea" id="RHEA:24304"/>
        <dbReference type="Rhea" id="RHEA-COMP:10494"/>
        <dbReference type="Rhea" id="RHEA-COMP:10495"/>
        <dbReference type="ChEBI" id="CHEBI:15378"/>
        <dbReference type="ChEBI" id="CHEBI:16526"/>
        <dbReference type="ChEBI" id="CHEBI:57305"/>
        <dbReference type="ChEBI" id="CHEBI:83099"/>
        <dbReference type="ChEBI" id="CHEBI:83143"/>
        <dbReference type="EC" id="1.4.4.2"/>
    </reaction>
</comment>
<dbReference type="GO" id="GO:0005960">
    <property type="term" value="C:glycine cleavage complex"/>
    <property type="evidence" value="ECO:0007669"/>
    <property type="project" value="TreeGrafter"/>
</dbReference>
<dbReference type="GO" id="GO:0016594">
    <property type="term" value="F:glycine binding"/>
    <property type="evidence" value="ECO:0007669"/>
    <property type="project" value="TreeGrafter"/>
</dbReference>
<evidence type="ECO:0000313" key="11">
    <source>
        <dbReference type="Proteomes" id="UP000241890"/>
    </source>
</evidence>
<proteinExistence type="inferred from homology"/>
<dbReference type="InterPro" id="IPR015424">
    <property type="entry name" value="PyrdxlP-dep_Trfase"/>
</dbReference>
<evidence type="ECO:0000256" key="6">
    <source>
        <dbReference type="PIRSR" id="PIRSR603437-50"/>
    </source>
</evidence>
<comment type="subcellular location">
    <subcellularLocation>
        <location evidence="7">Mitochondrion</location>
    </subcellularLocation>
</comment>
<dbReference type="InterPro" id="IPR015422">
    <property type="entry name" value="PyrdxlP-dep_Trfase_small"/>
</dbReference>